<feature type="region of interest" description="Disordered" evidence="1">
    <location>
        <begin position="234"/>
        <end position="261"/>
    </location>
</feature>
<proteinExistence type="predicted"/>
<gene>
    <name evidence="2" type="ORF">BN980_GECA32s02122g</name>
</gene>
<evidence type="ECO:0000256" key="1">
    <source>
        <dbReference type="SAM" id="MobiDB-lite"/>
    </source>
</evidence>
<keyword evidence="3" id="KW-1185">Reference proteome</keyword>
<name>A0A0J9XK92_GEOCN</name>
<reference evidence="2" key="1">
    <citation type="submission" date="2014-03" db="EMBL/GenBank/DDBJ databases">
        <authorList>
            <person name="Casaregola S."/>
        </authorList>
    </citation>
    <scope>NUCLEOTIDE SEQUENCE [LARGE SCALE GENOMIC DNA]</scope>
    <source>
        <strain evidence="2">CLIB 918</strain>
    </source>
</reference>
<evidence type="ECO:0000313" key="3">
    <source>
        <dbReference type="Proteomes" id="UP000242525"/>
    </source>
</evidence>
<organism evidence="2 3">
    <name type="scientific">Geotrichum candidum</name>
    <name type="common">Oospora lactis</name>
    <name type="synonym">Dipodascus geotrichum</name>
    <dbReference type="NCBI Taxonomy" id="1173061"/>
    <lineage>
        <taxon>Eukaryota</taxon>
        <taxon>Fungi</taxon>
        <taxon>Dikarya</taxon>
        <taxon>Ascomycota</taxon>
        <taxon>Saccharomycotina</taxon>
        <taxon>Dipodascomycetes</taxon>
        <taxon>Dipodascales</taxon>
        <taxon>Dipodascaceae</taxon>
        <taxon>Geotrichum</taxon>
    </lineage>
</organism>
<feature type="compositionally biased region" description="Low complexity" evidence="1">
    <location>
        <begin position="240"/>
        <end position="255"/>
    </location>
</feature>
<accession>A0A0J9XK92</accession>
<protein>
    <submittedName>
        <fullName evidence="2">Uncharacterized protein</fullName>
    </submittedName>
</protein>
<feature type="region of interest" description="Disordered" evidence="1">
    <location>
        <begin position="144"/>
        <end position="165"/>
    </location>
</feature>
<dbReference type="EMBL" id="CCBN010000028">
    <property type="protein sequence ID" value="CDO58061.1"/>
    <property type="molecule type" value="Genomic_DNA"/>
</dbReference>
<dbReference type="AlphaFoldDB" id="A0A0J9XK92"/>
<sequence length="444" mass="50265">MQDFINELIATKAPIGVLYQTFLDRYNTQSQFSTGLKLVEVLLNNSETLNANNSNAKNAAPIAATSFNSQDASRKLLLCEYFLHRLYEGIEWAYNPFWGHFLATYVTHAWLRFIYFEQDLGGFTVDMLLEKGVEYDLYGNSISDDASDNDSNTPQSQHQPPGDKNYYDEQYVFRVAVSEIYRVLELNQFYDRSEVFEILRPVEPIEVLERLCCGDITDEAKVLTLVDTLEASINNKSGDSGNNTASASSISINNNRTADRRSAGEVDHHDFLVKPTTRLETCFVRLLDINRTAKIVANLALFERVLTAAAAPAWLLDEYLTLLCTRLSPPRITNLTADFVNRLLHATAPADIDTRKRVISGVVLRWFESIESEKNEINLICLFLAASQHYIVETDSIFLYGQLLPYIGRYENAKNLYFTNMNGGLNGNNNNNNNNADTRSIIYS</sequence>
<dbReference type="Proteomes" id="UP000242525">
    <property type="component" value="Unassembled WGS sequence"/>
</dbReference>
<evidence type="ECO:0000313" key="2">
    <source>
        <dbReference type="EMBL" id="CDO58061.1"/>
    </source>
</evidence>
<comment type="caution">
    <text evidence="2">The sequence shown here is derived from an EMBL/GenBank/DDBJ whole genome shotgun (WGS) entry which is preliminary data.</text>
</comment>